<dbReference type="AlphaFoldDB" id="A0A0P1BSS4"/>
<evidence type="ECO:0000313" key="6">
    <source>
        <dbReference type="EMBL" id="CEH19064.1"/>
    </source>
</evidence>
<sequence>MSATATDQSHGAGCLSPEQLLRYQRDGYLRIPSFFASQAADVLLRAKHIINAFDPSGHPMTKFSTGDGSSSSSAAAAAAAAAAGEAKHTGDDYFLNSNDKVRWFLEEDAVGKDGKLNRPPERSVNKAGHALHTLDPTFHAFTFSERVQNLVRSVGAHIDPRVLQSMIICKQPCIGGAVPPHNDSTFLYTSPPTAMGLWFALEPCKASNGALSFLPGSHRWPVDQQVDAGAGAVGRDRRPPLDGQEARFGVQRGINRRFVRRDATAAAAAAAALDGSASGTEFLAFNEEDDDDEKAATAAGAGEEAMWSDDEAELVECEPGDVVLIHGSVLHRSTRNTSEKSRFIYTFHIIEGDQSRAIYDRKNWLWPPPSDGDDDDDSQKGFAKLFHPPPAPREADLFLNK</sequence>
<dbReference type="PANTHER" id="PTHR20883:SF15">
    <property type="entry name" value="PHYTANOYL-COA DIOXYGENASE DOMAIN-CONTAINING PROTEIN 1"/>
    <property type="match status" value="1"/>
</dbReference>
<evidence type="ECO:0000256" key="3">
    <source>
        <dbReference type="ARBA" id="ARBA00022723"/>
    </source>
</evidence>
<dbReference type="PANTHER" id="PTHR20883">
    <property type="entry name" value="PHYTANOYL-COA DIOXYGENASE DOMAIN CONTAINING 1"/>
    <property type="match status" value="1"/>
</dbReference>
<evidence type="ECO:0000256" key="2">
    <source>
        <dbReference type="ARBA" id="ARBA00005830"/>
    </source>
</evidence>
<keyword evidence="7" id="KW-1185">Reference proteome</keyword>
<dbReference type="Proteomes" id="UP000054845">
    <property type="component" value="Unassembled WGS sequence"/>
</dbReference>
<name>A0A0P1BSS4_9BASI</name>
<evidence type="ECO:0000256" key="1">
    <source>
        <dbReference type="ARBA" id="ARBA00001962"/>
    </source>
</evidence>
<dbReference type="EMBL" id="CCYA01000277">
    <property type="protein sequence ID" value="CEH19064.1"/>
    <property type="molecule type" value="Genomic_DNA"/>
</dbReference>
<dbReference type="Gene3D" id="2.60.120.620">
    <property type="entry name" value="q2cbj1_9rhob like domain"/>
    <property type="match status" value="2"/>
</dbReference>
<comment type="similarity">
    <text evidence="2">Belongs to the PhyH family.</text>
</comment>
<comment type="cofactor">
    <cofactor evidence="1">
        <name>Fe cation</name>
        <dbReference type="ChEBI" id="CHEBI:24875"/>
    </cofactor>
</comment>
<dbReference type="Pfam" id="PF05721">
    <property type="entry name" value="PhyH"/>
    <property type="match status" value="1"/>
</dbReference>
<evidence type="ECO:0000256" key="5">
    <source>
        <dbReference type="SAM" id="MobiDB-lite"/>
    </source>
</evidence>
<dbReference type="SUPFAM" id="SSF51197">
    <property type="entry name" value="Clavaminate synthase-like"/>
    <property type="match status" value="1"/>
</dbReference>
<protein>
    <submittedName>
        <fullName evidence="6">Peroxisomal phytanoyl-CoA hydroxylase</fullName>
    </submittedName>
</protein>
<dbReference type="GO" id="GO:0046872">
    <property type="term" value="F:metal ion binding"/>
    <property type="evidence" value="ECO:0007669"/>
    <property type="project" value="UniProtKB-KW"/>
</dbReference>
<proteinExistence type="inferred from homology"/>
<dbReference type="STRING" id="401625.A0A0P1BSS4"/>
<accession>A0A0P1BSS4</accession>
<keyword evidence="3" id="KW-0479">Metal-binding</keyword>
<keyword evidence="4" id="KW-0408">Iron</keyword>
<feature type="region of interest" description="Disordered" evidence="5">
    <location>
        <begin position="365"/>
        <end position="401"/>
    </location>
</feature>
<evidence type="ECO:0000313" key="7">
    <source>
        <dbReference type="Proteomes" id="UP000054845"/>
    </source>
</evidence>
<dbReference type="OrthoDB" id="445007at2759"/>
<dbReference type="InterPro" id="IPR008775">
    <property type="entry name" value="Phytyl_CoA_dOase-like"/>
</dbReference>
<reference evidence="6 7" key="1">
    <citation type="submission" date="2014-09" db="EMBL/GenBank/DDBJ databases">
        <authorList>
            <person name="Magalhaes I.L.F."/>
            <person name="Oliveira U."/>
            <person name="Santos F.R."/>
            <person name="Vidigal T.H.D.A."/>
            <person name="Brescovit A.D."/>
            <person name="Santos A.J."/>
        </authorList>
    </citation>
    <scope>NUCLEOTIDE SEQUENCE [LARGE SCALE GENOMIC DNA]</scope>
</reference>
<evidence type="ECO:0000256" key="4">
    <source>
        <dbReference type="ARBA" id="ARBA00023004"/>
    </source>
</evidence>
<organism evidence="6 7">
    <name type="scientific">Ceraceosorus bombacis</name>
    <dbReference type="NCBI Taxonomy" id="401625"/>
    <lineage>
        <taxon>Eukaryota</taxon>
        <taxon>Fungi</taxon>
        <taxon>Dikarya</taxon>
        <taxon>Basidiomycota</taxon>
        <taxon>Ustilaginomycotina</taxon>
        <taxon>Exobasidiomycetes</taxon>
        <taxon>Ceraceosorales</taxon>
        <taxon>Ceraceosoraceae</taxon>
        <taxon>Ceraceosorus</taxon>
    </lineage>
</organism>